<dbReference type="SMART" id="SM00530">
    <property type="entry name" value="HTH_XRE"/>
    <property type="match status" value="1"/>
</dbReference>
<gene>
    <name evidence="2" type="ORF">OJ996_05730</name>
</gene>
<dbReference type="Proteomes" id="UP001165653">
    <property type="component" value="Unassembled WGS sequence"/>
</dbReference>
<evidence type="ECO:0000259" key="1">
    <source>
        <dbReference type="PROSITE" id="PS50943"/>
    </source>
</evidence>
<dbReference type="InterPro" id="IPR001387">
    <property type="entry name" value="Cro/C1-type_HTH"/>
</dbReference>
<dbReference type="RefSeq" id="WP_425605548.1">
    <property type="nucleotide sequence ID" value="NZ_JAPDDR010000002.1"/>
</dbReference>
<proteinExistence type="predicted"/>
<feature type="domain" description="HTH cro/C1-type" evidence="1">
    <location>
        <begin position="17"/>
        <end position="71"/>
    </location>
</feature>
<evidence type="ECO:0000313" key="2">
    <source>
        <dbReference type="EMBL" id="MCW1913061.1"/>
    </source>
</evidence>
<dbReference type="InterPro" id="IPR010982">
    <property type="entry name" value="Lambda_DNA-bd_dom_sf"/>
</dbReference>
<dbReference type="PROSITE" id="PS50943">
    <property type="entry name" value="HTH_CROC1"/>
    <property type="match status" value="1"/>
</dbReference>
<reference evidence="2" key="1">
    <citation type="submission" date="2022-10" db="EMBL/GenBank/DDBJ databases">
        <title>Luteolibacter sp. GHJ8, whole genome shotgun sequencing project.</title>
        <authorList>
            <person name="Zhao G."/>
            <person name="Shen L."/>
        </authorList>
    </citation>
    <scope>NUCLEOTIDE SEQUENCE</scope>
    <source>
        <strain evidence="2">GHJ8</strain>
    </source>
</reference>
<dbReference type="Gene3D" id="1.10.260.40">
    <property type="entry name" value="lambda repressor-like DNA-binding domains"/>
    <property type="match status" value="1"/>
</dbReference>
<accession>A0ABT3FZQ3</accession>
<dbReference type="EMBL" id="JAPDDR010000002">
    <property type="protein sequence ID" value="MCW1913061.1"/>
    <property type="molecule type" value="Genomic_DNA"/>
</dbReference>
<protein>
    <submittedName>
        <fullName evidence="2">Helix-turn-helix domain-containing protein</fullName>
    </submittedName>
</protein>
<keyword evidence="3" id="KW-1185">Reference proteome</keyword>
<sequence>MKQKDPDEFTKGLGAVFRAERERQKLSQNQLSRVAGVGRTGVIMFERGDRIPTVFVCKALANALGVKLSTLVRRAEESEARSSGDTA</sequence>
<dbReference type="CDD" id="cd00093">
    <property type="entry name" value="HTH_XRE"/>
    <property type="match status" value="1"/>
</dbReference>
<organism evidence="2 3">
    <name type="scientific">Luteolibacter rhizosphaerae</name>
    <dbReference type="NCBI Taxonomy" id="2989719"/>
    <lineage>
        <taxon>Bacteria</taxon>
        <taxon>Pseudomonadati</taxon>
        <taxon>Verrucomicrobiota</taxon>
        <taxon>Verrucomicrobiia</taxon>
        <taxon>Verrucomicrobiales</taxon>
        <taxon>Verrucomicrobiaceae</taxon>
        <taxon>Luteolibacter</taxon>
    </lineage>
</organism>
<evidence type="ECO:0000313" key="3">
    <source>
        <dbReference type="Proteomes" id="UP001165653"/>
    </source>
</evidence>
<name>A0ABT3FZQ3_9BACT</name>
<comment type="caution">
    <text evidence="2">The sequence shown here is derived from an EMBL/GenBank/DDBJ whole genome shotgun (WGS) entry which is preliminary data.</text>
</comment>
<dbReference type="SUPFAM" id="SSF47413">
    <property type="entry name" value="lambda repressor-like DNA-binding domains"/>
    <property type="match status" value="1"/>
</dbReference>
<dbReference type="Pfam" id="PF01381">
    <property type="entry name" value="HTH_3"/>
    <property type="match status" value="1"/>
</dbReference>